<keyword evidence="2 4" id="KW-0560">Oxidoreductase</keyword>
<dbReference type="InterPro" id="IPR036291">
    <property type="entry name" value="NAD(P)-bd_dom_sf"/>
</dbReference>
<evidence type="ECO:0000259" key="5">
    <source>
        <dbReference type="Pfam" id="PF00389"/>
    </source>
</evidence>
<dbReference type="PANTHER" id="PTHR42789">
    <property type="entry name" value="D-ISOMER SPECIFIC 2-HYDROXYACID DEHYDROGENASE FAMILY PROTEIN (AFU_ORTHOLOGUE AFUA_6G10090)"/>
    <property type="match status" value="1"/>
</dbReference>
<feature type="domain" description="D-isomer specific 2-hydroxyacid dehydrogenase catalytic" evidence="5">
    <location>
        <begin position="54"/>
        <end position="341"/>
    </location>
</feature>
<dbReference type="Proteomes" id="UP001498238">
    <property type="component" value="Unassembled WGS sequence"/>
</dbReference>
<comment type="caution">
    <text evidence="7">The sequence shown here is derived from an EMBL/GenBank/DDBJ whole genome shotgun (WGS) entry which is preliminary data.</text>
</comment>
<evidence type="ECO:0000256" key="3">
    <source>
        <dbReference type="ARBA" id="ARBA00023027"/>
    </source>
</evidence>
<evidence type="ECO:0000256" key="1">
    <source>
        <dbReference type="ARBA" id="ARBA00005854"/>
    </source>
</evidence>
<dbReference type="EMBL" id="BAAAAF010000001">
    <property type="protein sequence ID" value="GAA0034201.1"/>
    <property type="molecule type" value="Genomic_DNA"/>
</dbReference>
<organism evidence="7 8">
    <name type="scientific">Brevibacterium metallidurans</name>
    <dbReference type="NCBI Taxonomy" id="1482676"/>
    <lineage>
        <taxon>Bacteria</taxon>
        <taxon>Bacillati</taxon>
        <taxon>Actinomycetota</taxon>
        <taxon>Actinomycetes</taxon>
        <taxon>Micrococcales</taxon>
        <taxon>Brevibacteriaceae</taxon>
        <taxon>Brevibacterium</taxon>
    </lineage>
</organism>
<dbReference type="InterPro" id="IPR006140">
    <property type="entry name" value="D-isomer_DH_NAD-bd"/>
</dbReference>
<proteinExistence type="inferred from homology"/>
<dbReference type="PANTHER" id="PTHR42789:SF1">
    <property type="entry name" value="D-ISOMER SPECIFIC 2-HYDROXYACID DEHYDROGENASE FAMILY PROTEIN (AFU_ORTHOLOGUE AFUA_6G10090)"/>
    <property type="match status" value="1"/>
</dbReference>
<evidence type="ECO:0000313" key="7">
    <source>
        <dbReference type="EMBL" id="GAA0034201.1"/>
    </source>
</evidence>
<feature type="domain" description="D-isomer specific 2-hydroxyacid dehydrogenase NAD-binding" evidence="6">
    <location>
        <begin position="129"/>
        <end position="312"/>
    </location>
</feature>
<evidence type="ECO:0000256" key="2">
    <source>
        <dbReference type="ARBA" id="ARBA00023002"/>
    </source>
</evidence>
<accession>A0ABN0SIS8</accession>
<gene>
    <name evidence="7" type="ORF">NCCP602_01620</name>
</gene>
<dbReference type="InterPro" id="IPR006139">
    <property type="entry name" value="D-isomer_2_OHA_DH_cat_dom"/>
</dbReference>
<evidence type="ECO:0000259" key="6">
    <source>
        <dbReference type="Pfam" id="PF02826"/>
    </source>
</evidence>
<name>A0ABN0SIS8_9MICO</name>
<dbReference type="PROSITE" id="PS00671">
    <property type="entry name" value="D_2_HYDROXYACID_DH_3"/>
    <property type="match status" value="1"/>
</dbReference>
<keyword evidence="8" id="KW-1185">Reference proteome</keyword>
<sequence>MTVKVLAAGDNFILPETFSKALASELGDRVDISELLLPWPDTPFGAVGEVDEASGTEEELIAALDGRDALVTQLAPVTERVLDAVPGLRFIGVSRGGPTNINVEAARARGVLVVNVPGRNGIATAEMTLGLILSAFRRIPLAHGTLLRREWRGDFYRHDHVGREVSGSTIGLVGAGAVGSHVAKVLAAMGAEVIVYDPYLPAGALKGTATVVSDVDDLFARADAVSIHARLTPETAQLVDARRIGLMHPGSILVNAARGGLVDYDAVADALESGQLGAAAFDVFPDEPVNMDERILQLARQGYDVVCTPHIAGASTQTAERAASGVARELRLALDGAQPMHPLTDAQPFVTSTARAER</sequence>
<dbReference type="InterPro" id="IPR029753">
    <property type="entry name" value="D-isomer_DH_CS"/>
</dbReference>
<dbReference type="InterPro" id="IPR050857">
    <property type="entry name" value="D-2-hydroxyacid_DH"/>
</dbReference>
<reference evidence="7 8" key="1">
    <citation type="submission" date="2024-01" db="EMBL/GenBank/DDBJ databases">
        <title>Characterization of antibiotic resistant novel bacterial strains and their environmental applications.</title>
        <authorList>
            <person name="Manzoor S."/>
            <person name="Abbas S."/>
            <person name="Arshad M."/>
            <person name="Ahmed I."/>
        </authorList>
    </citation>
    <scope>NUCLEOTIDE SEQUENCE [LARGE SCALE GENOMIC DNA]</scope>
    <source>
        <strain evidence="7 8">NCCP-602</strain>
    </source>
</reference>
<dbReference type="SUPFAM" id="SSF51735">
    <property type="entry name" value="NAD(P)-binding Rossmann-fold domains"/>
    <property type="match status" value="1"/>
</dbReference>
<dbReference type="CDD" id="cd12171">
    <property type="entry name" value="2-Hacid_dh_10"/>
    <property type="match status" value="1"/>
</dbReference>
<dbReference type="Pfam" id="PF00389">
    <property type="entry name" value="2-Hacid_dh"/>
    <property type="match status" value="1"/>
</dbReference>
<evidence type="ECO:0000256" key="4">
    <source>
        <dbReference type="RuleBase" id="RU003719"/>
    </source>
</evidence>
<comment type="similarity">
    <text evidence="1 4">Belongs to the D-isomer specific 2-hydroxyacid dehydrogenase family.</text>
</comment>
<dbReference type="Gene3D" id="3.40.50.720">
    <property type="entry name" value="NAD(P)-binding Rossmann-like Domain"/>
    <property type="match status" value="2"/>
</dbReference>
<keyword evidence="3" id="KW-0520">NAD</keyword>
<evidence type="ECO:0000313" key="8">
    <source>
        <dbReference type="Proteomes" id="UP001498238"/>
    </source>
</evidence>
<protein>
    <submittedName>
        <fullName evidence="7">2-hydroxyacid dehydrogenase</fullName>
    </submittedName>
</protein>
<dbReference type="SUPFAM" id="SSF52283">
    <property type="entry name" value="Formate/glycerate dehydrogenase catalytic domain-like"/>
    <property type="match status" value="1"/>
</dbReference>
<dbReference type="Pfam" id="PF02826">
    <property type="entry name" value="2-Hacid_dh_C"/>
    <property type="match status" value="1"/>
</dbReference>